<organism evidence="1">
    <name type="scientific">freshwater metagenome</name>
    <dbReference type="NCBI Taxonomy" id="449393"/>
    <lineage>
        <taxon>unclassified sequences</taxon>
        <taxon>metagenomes</taxon>
        <taxon>ecological metagenomes</taxon>
    </lineage>
</organism>
<protein>
    <submittedName>
        <fullName evidence="1">Unannotated protein</fullName>
    </submittedName>
</protein>
<gene>
    <name evidence="1" type="ORF">UFOPK1711_01667</name>
</gene>
<accession>A0A6J6FMA0</accession>
<evidence type="ECO:0000313" key="1">
    <source>
        <dbReference type="EMBL" id="CAB4588144.1"/>
    </source>
</evidence>
<sequence length="266" mass="29112">MQCGEHAETEKVELHQTRCGAIVLIPLQNTSILATSPLNGTHLDDGAVAKNHAAGMNSEMARCVFNLCGQLDDNLRNGVGIGFRRNRVGVVFKLGDERTPTIDIFGPCIGLTGRIPECTGHIAYCRTRPIGNDIGNLRGIVTTMPLVDVLNDFFASTRFDVNVDVRRTIALRRKKPFEQQTQFDGVGFSDTQRETHRRVGSRPTTLAVNVVAATKIDKVVNDQEVTGKTELFDDGEFVIDLRPSPGNAFTMTRPITTFGTAFGQPP</sequence>
<reference evidence="1" key="1">
    <citation type="submission" date="2020-05" db="EMBL/GenBank/DDBJ databases">
        <authorList>
            <person name="Chiriac C."/>
            <person name="Salcher M."/>
            <person name="Ghai R."/>
            <person name="Kavagutti S V."/>
        </authorList>
    </citation>
    <scope>NUCLEOTIDE SEQUENCE</scope>
</reference>
<dbReference type="EMBL" id="CAEZTR010000141">
    <property type="protein sequence ID" value="CAB4588144.1"/>
    <property type="molecule type" value="Genomic_DNA"/>
</dbReference>
<dbReference type="AlphaFoldDB" id="A0A6J6FMA0"/>
<name>A0A6J6FMA0_9ZZZZ</name>
<proteinExistence type="predicted"/>
<dbReference type="AntiFam" id="ANF00080">
    <property type="entry name" value="Shadow ORF (opposite dnaE)"/>
</dbReference>